<dbReference type="InterPro" id="IPR005631">
    <property type="entry name" value="SDH"/>
</dbReference>
<comment type="similarity">
    <text evidence="1">Belongs to the SdhE FAD assembly factor family.</text>
</comment>
<dbReference type="Gene3D" id="1.10.150.250">
    <property type="entry name" value="Flavinator of succinate dehydrogenase"/>
    <property type="match status" value="1"/>
</dbReference>
<protein>
    <recommendedName>
        <fullName evidence="2">FAD assembly factor SdhE</fullName>
    </recommendedName>
</protein>
<evidence type="ECO:0000313" key="5">
    <source>
        <dbReference type="Proteomes" id="UP000501726"/>
    </source>
</evidence>
<keyword evidence="5" id="KW-1185">Reference proteome</keyword>
<dbReference type="Proteomes" id="UP000501726">
    <property type="component" value="Chromosome"/>
</dbReference>
<evidence type="ECO:0000256" key="2">
    <source>
        <dbReference type="ARBA" id="ARBA00019418"/>
    </source>
</evidence>
<proteinExistence type="inferred from homology"/>
<dbReference type="KEGG" id="tse:THMIRHAS_14150"/>
<dbReference type="Pfam" id="PF03937">
    <property type="entry name" value="Sdh5"/>
    <property type="match status" value="1"/>
</dbReference>
<dbReference type="EMBL" id="AP021889">
    <property type="protein sequence ID" value="BBP46042.1"/>
    <property type="molecule type" value="Genomic_DNA"/>
</dbReference>
<organism evidence="4 5">
    <name type="scientific">Thiosulfatimonas sediminis</name>
    <dbReference type="NCBI Taxonomy" id="2675054"/>
    <lineage>
        <taxon>Bacteria</taxon>
        <taxon>Pseudomonadati</taxon>
        <taxon>Pseudomonadota</taxon>
        <taxon>Gammaproteobacteria</taxon>
        <taxon>Thiotrichales</taxon>
        <taxon>Piscirickettsiaceae</taxon>
        <taxon>Thiosulfatimonas</taxon>
    </lineage>
</organism>
<keyword evidence="3" id="KW-0143">Chaperone</keyword>
<evidence type="ECO:0000256" key="1">
    <source>
        <dbReference type="ARBA" id="ARBA00008571"/>
    </source>
</evidence>
<dbReference type="SUPFAM" id="SSF109910">
    <property type="entry name" value="YgfY-like"/>
    <property type="match status" value="1"/>
</dbReference>
<evidence type="ECO:0000256" key="3">
    <source>
        <dbReference type="ARBA" id="ARBA00023186"/>
    </source>
</evidence>
<reference evidence="5" key="1">
    <citation type="submission" date="2019-11" db="EMBL/GenBank/DDBJ databases">
        <title>Isolation and characterization of two novel species in the genus Thiomicrorhabdus.</title>
        <authorList>
            <person name="Mochizuki J."/>
            <person name="Kojima H."/>
            <person name="Fukui M."/>
        </authorList>
    </citation>
    <scope>NUCLEOTIDE SEQUENCE [LARGE SCALE GENOMIC DNA]</scope>
    <source>
        <strain evidence="5">aks77</strain>
    </source>
</reference>
<evidence type="ECO:0000313" key="4">
    <source>
        <dbReference type="EMBL" id="BBP46042.1"/>
    </source>
</evidence>
<accession>A0A6F8PV70</accession>
<dbReference type="InterPro" id="IPR036714">
    <property type="entry name" value="SDH_sf"/>
</dbReference>
<sequence>MQIPDSSLSPFDIWRKRTLFACKRGNIETELLLLAFIQQLNPITNDQQRLIDAFLNENEQDLFHWLIKPIKSPRLAHHSQAPQNYHGLISEIQQVYLKIQ</sequence>
<name>A0A6F8PV70_9GAMM</name>
<dbReference type="RefSeq" id="WP_173272303.1">
    <property type="nucleotide sequence ID" value="NZ_AP021889.1"/>
</dbReference>
<gene>
    <name evidence="4" type="ORF">THMIRHAS_14150</name>
</gene>
<dbReference type="AlphaFoldDB" id="A0A6F8PV70"/>